<dbReference type="STRING" id="797299.HALLA_13445"/>
<dbReference type="SUPFAM" id="SSF52402">
    <property type="entry name" value="Adenine nucleotide alpha hydrolases-like"/>
    <property type="match status" value="2"/>
</dbReference>
<evidence type="ECO:0000313" key="2">
    <source>
        <dbReference type="EMBL" id="AHF99638.1"/>
    </source>
</evidence>
<dbReference type="KEGG" id="hlr:HALLA_13445"/>
<dbReference type="Pfam" id="PF00582">
    <property type="entry name" value="Usp"/>
    <property type="match status" value="1"/>
</dbReference>
<name>W0JM18_9EURY</name>
<dbReference type="AlphaFoldDB" id="W0JM18"/>
<dbReference type="Proteomes" id="UP000019024">
    <property type="component" value="Chromosome"/>
</dbReference>
<evidence type="ECO:0000259" key="1">
    <source>
        <dbReference type="Pfam" id="PF00582"/>
    </source>
</evidence>
<feature type="domain" description="UspA" evidence="1">
    <location>
        <begin position="102"/>
        <end position="212"/>
    </location>
</feature>
<dbReference type="PATRIC" id="fig|797299.3.peg.1699"/>
<sequence>MTELKNQPILVAVANSDHVEQLVRAVGDLARLLDTRVKMVSVIVKPHGSPFSMDADEMIIETFSGDTQEMLDAATTVAPDDVPVDHEMSVSHSVADGPHVPSAALAAKAIAVRNDATVHVLSVGESDSDPDAAKDDIATATLTLEEAPGPDIRIETLLQTGEDVSDAIAETVPDYDVIIFGATRHGAVRRRLVGSIPQPVSHRTDRTVLLARSGAVVGRTGLRYVERLWDQS</sequence>
<proteinExistence type="predicted"/>
<dbReference type="GeneID" id="25145440"/>
<keyword evidence="3" id="KW-1185">Reference proteome</keyword>
<dbReference type="EMBL" id="CP007055">
    <property type="protein sequence ID" value="AHF99638.1"/>
    <property type="molecule type" value="Genomic_DNA"/>
</dbReference>
<dbReference type="eggNOG" id="arCOG00449">
    <property type="taxonomic scope" value="Archaea"/>
</dbReference>
<organism evidence="2 3">
    <name type="scientific">Halostagnicola larsenii XH-48</name>
    <dbReference type="NCBI Taxonomy" id="797299"/>
    <lineage>
        <taxon>Archaea</taxon>
        <taxon>Methanobacteriati</taxon>
        <taxon>Methanobacteriota</taxon>
        <taxon>Stenosarchaea group</taxon>
        <taxon>Halobacteria</taxon>
        <taxon>Halobacteriales</taxon>
        <taxon>Natrialbaceae</taxon>
        <taxon>Halostagnicola</taxon>
    </lineage>
</organism>
<dbReference type="InterPro" id="IPR006016">
    <property type="entry name" value="UspA"/>
</dbReference>
<dbReference type="OrthoDB" id="43026at2157"/>
<dbReference type="RefSeq" id="WP_049952884.1">
    <property type="nucleotide sequence ID" value="NZ_CP007055.1"/>
</dbReference>
<accession>W0JM18</accession>
<reference evidence="2 3" key="1">
    <citation type="submission" date="2014-01" db="EMBL/GenBank/DDBJ databases">
        <authorList>
            <consortium name="DOE Joint Genome Institute"/>
            <person name="Anderson I."/>
            <person name="Huntemann M."/>
            <person name="Han J."/>
            <person name="Chen A."/>
            <person name="Kyrpides N."/>
            <person name="Mavromatis K."/>
            <person name="Markowitz V."/>
            <person name="Palaniappan K."/>
            <person name="Ivanova N."/>
            <person name="Schaumberg A."/>
            <person name="Pati A."/>
            <person name="Liolios K."/>
            <person name="Nordberg H.P."/>
            <person name="Cantor M.N."/>
            <person name="Hua S.X."/>
            <person name="Woyke T."/>
        </authorList>
    </citation>
    <scope>NUCLEOTIDE SEQUENCE [LARGE SCALE GENOMIC DNA]</scope>
    <source>
        <strain evidence="2 3">XH-48</strain>
    </source>
</reference>
<protein>
    <submittedName>
        <fullName evidence="2">Universal stress protein UspA</fullName>
    </submittedName>
</protein>
<dbReference type="Gene3D" id="3.40.50.12370">
    <property type="match status" value="1"/>
</dbReference>
<gene>
    <name evidence="2" type="ORF">HALLA_13445</name>
</gene>
<dbReference type="HOGENOM" id="CLU_082639_0_0_2"/>
<evidence type="ECO:0000313" key="3">
    <source>
        <dbReference type="Proteomes" id="UP000019024"/>
    </source>
</evidence>